<dbReference type="Proteomes" id="UP001143910">
    <property type="component" value="Unassembled WGS sequence"/>
</dbReference>
<dbReference type="EMBL" id="JANJQO010000202">
    <property type="protein sequence ID" value="KAJ2980396.1"/>
    <property type="molecule type" value="Genomic_DNA"/>
</dbReference>
<accession>A0ACC1NPF5</accession>
<evidence type="ECO:0000313" key="1">
    <source>
        <dbReference type="EMBL" id="KAJ2980396.1"/>
    </source>
</evidence>
<organism evidence="1 2">
    <name type="scientific">Zarea fungicola</name>
    <dbReference type="NCBI Taxonomy" id="93591"/>
    <lineage>
        <taxon>Eukaryota</taxon>
        <taxon>Fungi</taxon>
        <taxon>Dikarya</taxon>
        <taxon>Ascomycota</taxon>
        <taxon>Pezizomycotina</taxon>
        <taxon>Sordariomycetes</taxon>
        <taxon>Hypocreomycetidae</taxon>
        <taxon>Hypocreales</taxon>
        <taxon>Cordycipitaceae</taxon>
        <taxon>Zarea</taxon>
    </lineage>
</organism>
<keyword evidence="2" id="KW-1185">Reference proteome</keyword>
<name>A0ACC1NPF5_9HYPO</name>
<gene>
    <name evidence="1" type="ORF">NQ176_g2668</name>
</gene>
<evidence type="ECO:0000313" key="2">
    <source>
        <dbReference type="Proteomes" id="UP001143910"/>
    </source>
</evidence>
<reference evidence="1" key="1">
    <citation type="submission" date="2022-08" db="EMBL/GenBank/DDBJ databases">
        <title>Genome Sequence of Lecanicillium fungicola.</title>
        <authorList>
            <person name="Buettner E."/>
        </authorList>
    </citation>
    <scope>NUCLEOTIDE SEQUENCE</scope>
    <source>
        <strain evidence="1">Babe33</strain>
    </source>
</reference>
<comment type="caution">
    <text evidence="1">The sequence shown here is derived from an EMBL/GenBank/DDBJ whole genome shotgun (WGS) entry which is preliminary data.</text>
</comment>
<proteinExistence type="predicted"/>
<sequence>MMVHLRFAGAIVATLLALPAASQTGTTHCGGDSYEPGSVRFTLECHNAIDTCRTRFLNDPSLVDCSGGPISMQQQVDKNAIGAKQNSDIDVSFKGIEDLCLTSGRTSGTWGWSDNQWYWIAAGDGCYTKDLNRTDTIPTHNAPYCLQDRDSSLPECYPQPPTTGGPLKVLKTTRTANGFRNAARGWNTYGAQALTNASVLIPSFHDQAGLNYSQEFVKTQCHVLSDPRFKKAGFDLCSLDSGWQAFHTTDDHGRIIHDSPRINIPELGSWLHGQDLKLGVYITPGVPCEAQNKTVLGLNMTVGSLFNGNFDQILCNFDYTKNGVQQWHDSVVQQWADWGVDMIKLDYITPGSPQNGANLACNNSQAVIAYQNAIRKTGKPIRLNISWKLCRNDQWLPVWNGLVESMRTDQDINNYGHDTFVDWAVGQRAIDNYRQYIGLQAKYKTNIPTYPDMDNMYVVNPERLAGVNDSIRTTIANHWIGAGSNLITGCDLTQIDDLGWKLLTSSGSVAAADFFAKYPMQPRNPRTGSNLAKQLQAWIGGPSDDGKEAYVLVANYGPDLGSGGFGSKIYGVQPVTISLASLGLRCSKWTFTDVRAGNSSTVTNTYTAWLTEGASQLLHLKLA</sequence>
<protein>
    <submittedName>
        <fullName evidence="1">Uncharacterized protein</fullName>
    </submittedName>
</protein>